<feature type="region of interest" description="Disordered" evidence="2">
    <location>
        <begin position="418"/>
        <end position="476"/>
    </location>
</feature>
<feature type="coiled-coil region" evidence="1">
    <location>
        <begin position="478"/>
        <end position="526"/>
    </location>
</feature>
<evidence type="ECO:0000313" key="5">
    <source>
        <dbReference type="EMBL" id="KAG7051645.1"/>
    </source>
</evidence>
<dbReference type="InterPro" id="IPR056024">
    <property type="entry name" value="DUF7605"/>
</dbReference>
<dbReference type="InterPro" id="IPR027417">
    <property type="entry name" value="P-loop_NTPase"/>
</dbReference>
<proteinExistence type="predicted"/>
<keyword evidence="6" id="KW-1185">Reference proteome</keyword>
<feature type="compositionally biased region" description="Basic residues" evidence="2">
    <location>
        <begin position="426"/>
        <end position="435"/>
    </location>
</feature>
<organism evidence="5 6">
    <name type="scientific">Colletotrichum scovillei</name>
    <dbReference type="NCBI Taxonomy" id="1209932"/>
    <lineage>
        <taxon>Eukaryota</taxon>
        <taxon>Fungi</taxon>
        <taxon>Dikarya</taxon>
        <taxon>Ascomycota</taxon>
        <taxon>Pezizomycotina</taxon>
        <taxon>Sordariomycetes</taxon>
        <taxon>Hypocreomycetidae</taxon>
        <taxon>Glomerellales</taxon>
        <taxon>Glomerellaceae</taxon>
        <taxon>Colletotrichum</taxon>
        <taxon>Colletotrichum acutatum species complex</taxon>
    </lineage>
</organism>
<dbReference type="Proteomes" id="UP000699042">
    <property type="component" value="Unassembled WGS sequence"/>
</dbReference>
<evidence type="ECO:0000259" key="4">
    <source>
        <dbReference type="Pfam" id="PF24564"/>
    </source>
</evidence>
<reference evidence="5" key="1">
    <citation type="submission" date="2021-05" db="EMBL/GenBank/DDBJ databases">
        <title>Comparative genomics of three Colletotrichum scovillei strains and genetic complementation revealed genes involved fungal growth and virulence on chili pepper.</title>
        <authorList>
            <person name="Hsieh D.-K."/>
            <person name="Chuang S.-C."/>
            <person name="Chen C.-Y."/>
            <person name="Chao Y.-T."/>
            <person name="Lu M.-Y.J."/>
            <person name="Lee M.-H."/>
            <person name="Shih M.-C."/>
        </authorList>
    </citation>
    <scope>NUCLEOTIDE SEQUENCE</scope>
    <source>
        <strain evidence="5">Coll-153</strain>
    </source>
</reference>
<evidence type="ECO:0000256" key="1">
    <source>
        <dbReference type="SAM" id="Coils"/>
    </source>
</evidence>
<sequence>MDENDGHGGLSLSDVAHSKLDRAKTGTVPLKLRETTTKTTELLGNLKISLDSMSDFKRTKWWCEMIDQLQKKSGMPRIVIGVLGDTGSGKSSAINAVLDEERVVPTNCMRACTAVITEISWNNSDDPTQKYRAEIDFITQGEWTQELLQLYRDLFDSEGRLLSTDIRNPDSEAGSAYATLRAVYPQLNDEEFEQSHPTALANHPSIKEVIGAKMVVADSDPDKFYTKIQSFVDSEEKSSGSNGRPQERKMAFWPLIRVVRVFLKSEILSTGVVLVDLPGGRDSNSTRAAVAAKYIKECTRLWVVAPINRAVDDKTAKTLMGTNFKQQLKYDGAYSSITFICTKADDIALDEAAETLGVKGVIRDQQERYETLQPEINSKKKQLKMLESQKRGNHAHYKAISTEHDLWQGIELQAARGERPFTPYKSPRKRKRRARNSSAEATQLKGDVESSDTEESDDEDELARDLDDSGNQREVVSAEDALAKVNELKELKKAMRNQKHQLVEQINQLKETIDNLVAARTQLKVSMYHMCIQGRNMYSREEIQKDFGIGLRELDDELIAEQQGDDASQNIQESTNYEQIGRELAVFCISSRGYQQLRGRMKKDTQVLGFTSLDDTEVPGLRNHTLSLTADIQACYFKSHLNDIGRVLQGLDLFLAGDEASLKLSEAERKEECQFLKTTLKNLYKNLKKDMAECMSACQKAVQGTLVRAPQGASNASAKAVATVRSWGADPKAGGLRFPTYRATCRRRGIFKGAAGPRDFNEELLKPLKNRVAHSWNTSFNVKLPAILDDFAAAFKAHIDEFHRTMESRRFLLENSGLVQGIFAKQVTRLADKLEGSTKNKKLFVADSQKEANRCFVPVVSDAMRPAYDYCAQQRGAGCFFVIKDYMETHVKTQRATMFKKAADKTSDAAQLIMKRLDTMIRDEAKGLLAIVEQDYTTLIGTVATESDKRVQKMLKPVLTKFYRELIDALTLIEEEIVIPIAEVETKPGGNGSDDEYQLDEDIVH</sequence>
<dbReference type="Pfam" id="PF00350">
    <property type="entry name" value="Dynamin_N"/>
    <property type="match status" value="1"/>
</dbReference>
<dbReference type="InterPro" id="IPR045063">
    <property type="entry name" value="Dynamin_N"/>
</dbReference>
<dbReference type="SUPFAM" id="SSF52540">
    <property type="entry name" value="P-loop containing nucleoside triphosphate hydrolases"/>
    <property type="match status" value="1"/>
</dbReference>
<dbReference type="PANTHER" id="PTHR36681">
    <property type="entry name" value="NUCLEAR GTPASE, GERMINAL CENTER-ASSOCIATED, TANDEM DUPLICATE 3"/>
    <property type="match status" value="1"/>
</dbReference>
<evidence type="ECO:0000313" key="6">
    <source>
        <dbReference type="Proteomes" id="UP000699042"/>
    </source>
</evidence>
<feature type="compositionally biased region" description="Acidic residues" evidence="2">
    <location>
        <begin position="449"/>
        <end position="462"/>
    </location>
</feature>
<evidence type="ECO:0000256" key="2">
    <source>
        <dbReference type="SAM" id="MobiDB-lite"/>
    </source>
</evidence>
<feature type="domain" description="DUF7605" evidence="4">
    <location>
        <begin position="735"/>
        <end position="895"/>
    </location>
</feature>
<accession>A0A9P7R8M8</accession>
<dbReference type="Gene3D" id="3.40.50.300">
    <property type="entry name" value="P-loop containing nucleotide triphosphate hydrolases"/>
    <property type="match status" value="2"/>
</dbReference>
<gene>
    <name evidence="5" type="ORF">JMJ77_002263</name>
</gene>
<evidence type="ECO:0000259" key="3">
    <source>
        <dbReference type="Pfam" id="PF00350"/>
    </source>
</evidence>
<comment type="caution">
    <text evidence="5">The sequence shown here is derived from an EMBL/GenBank/DDBJ whole genome shotgun (WGS) entry which is preliminary data.</text>
</comment>
<dbReference type="EMBL" id="JAESDN010000004">
    <property type="protein sequence ID" value="KAG7051645.1"/>
    <property type="molecule type" value="Genomic_DNA"/>
</dbReference>
<dbReference type="PANTHER" id="PTHR36681:SF3">
    <property type="entry name" value="NUCLEAR GTPASE, GERMINAL CENTER-ASSOCIATED, TANDEM DUPLICATE 3"/>
    <property type="match status" value="1"/>
</dbReference>
<name>A0A9P7R8M8_9PEZI</name>
<dbReference type="AlphaFoldDB" id="A0A9P7R8M8"/>
<keyword evidence="1" id="KW-0175">Coiled coil</keyword>
<dbReference type="OrthoDB" id="3598281at2759"/>
<feature type="domain" description="Dynamin N-terminal" evidence="3">
    <location>
        <begin position="80"/>
        <end position="320"/>
    </location>
</feature>
<protein>
    <submittedName>
        <fullName evidence="5">Tat pathway signal sequence</fullName>
    </submittedName>
</protein>
<dbReference type="Pfam" id="PF24564">
    <property type="entry name" value="DUF7605"/>
    <property type="match status" value="1"/>
</dbReference>